<dbReference type="InterPro" id="IPR038468">
    <property type="entry name" value="MmpS_C"/>
</dbReference>
<evidence type="ECO:0000313" key="2">
    <source>
        <dbReference type="EMBL" id="NKY35682.1"/>
    </source>
</evidence>
<comment type="caution">
    <text evidence="2">The sequence shown here is derived from an EMBL/GenBank/DDBJ whole genome shotgun (WGS) entry which is preliminary data.</text>
</comment>
<protein>
    <recommendedName>
        <fullName evidence="4">MmpS family membrane protein</fullName>
    </recommendedName>
</protein>
<keyword evidence="3" id="KW-1185">Reference proteome</keyword>
<feature type="region of interest" description="Disordered" evidence="1">
    <location>
        <begin position="1"/>
        <end position="27"/>
    </location>
</feature>
<reference evidence="2 3" key="1">
    <citation type="submission" date="2020-04" db="EMBL/GenBank/DDBJ databases">
        <title>MicrobeNet Type strains.</title>
        <authorList>
            <person name="Nicholson A.C."/>
        </authorList>
    </citation>
    <scope>NUCLEOTIDE SEQUENCE [LARGE SCALE GENOMIC DNA]</scope>
    <source>
        <strain evidence="2 3">DSM 45078</strain>
    </source>
</reference>
<proteinExistence type="predicted"/>
<name>A0A846XI73_9NOCA</name>
<dbReference type="AlphaFoldDB" id="A0A846XI73"/>
<sequence>METSRSTETPKPTGAPVGTATMEVRGGTGPVTIRYSINGGAEQVETAETLPWTKDYPVYDRLTSYVIVEGTPVCAIIMDGNRLVDLGTDVNATCSFAYWG</sequence>
<dbReference type="Gene3D" id="2.60.40.2880">
    <property type="entry name" value="MmpS1-5, C-terminal soluble domain"/>
    <property type="match status" value="1"/>
</dbReference>
<evidence type="ECO:0000256" key="1">
    <source>
        <dbReference type="SAM" id="MobiDB-lite"/>
    </source>
</evidence>
<accession>A0A846XI73</accession>
<evidence type="ECO:0000313" key="3">
    <source>
        <dbReference type="Proteomes" id="UP000565715"/>
    </source>
</evidence>
<feature type="compositionally biased region" description="Polar residues" evidence="1">
    <location>
        <begin position="1"/>
        <end position="10"/>
    </location>
</feature>
<dbReference type="EMBL" id="JAAXOO010000005">
    <property type="protein sequence ID" value="NKY35682.1"/>
    <property type="molecule type" value="Genomic_DNA"/>
</dbReference>
<gene>
    <name evidence="2" type="ORF">HGA13_21780</name>
</gene>
<evidence type="ECO:0008006" key="4">
    <source>
        <dbReference type="Google" id="ProtNLM"/>
    </source>
</evidence>
<dbReference type="Proteomes" id="UP000565715">
    <property type="component" value="Unassembled WGS sequence"/>
</dbReference>
<organism evidence="2 3">
    <name type="scientific">Nocardia speluncae</name>
    <dbReference type="NCBI Taxonomy" id="419477"/>
    <lineage>
        <taxon>Bacteria</taxon>
        <taxon>Bacillati</taxon>
        <taxon>Actinomycetota</taxon>
        <taxon>Actinomycetes</taxon>
        <taxon>Mycobacteriales</taxon>
        <taxon>Nocardiaceae</taxon>
        <taxon>Nocardia</taxon>
    </lineage>
</organism>